<dbReference type="SUPFAM" id="SSF54076">
    <property type="entry name" value="RNase A-like"/>
    <property type="match status" value="1"/>
</dbReference>
<evidence type="ECO:0000313" key="2">
    <source>
        <dbReference type="EMBL" id="KAL0149014.1"/>
    </source>
</evidence>
<protein>
    <submittedName>
        <fullName evidence="2">Uncharacterized protein</fullName>
    </submittedName>
</protein>
<feature type="signal peptide" evidence="1">
    <location>
        <begin position="1"/>
        <end position="21"/>
    </location>
</feature>
<feature type="chain" id="PRO_5044775856" evidence="1">
    <location>
        <begin position="22"/>
        <end position="145"/>
    </location>
</feature>
<keyword evidence="3" id="KW-1185">Reference proteome</keyword>
<dbReference type="Gene3D" id="3.10.130.10">
    <property type="entry name" value="Ribonuclease A-like domain"/>
    <property type="match status" value="1"/>
</dbReference>
<reference evidence="2 3" key="1">
    <citation type="submission" date="2024-05" db="EMBL/GenBank/DDBJ databases">
        <title>Genome sequencing and assembly of Indian major carp, Cirrhinus mrigala (Hamilton, 1822).</title>
        <authorList>
            <person name="Mohindra V."/>
            <person name="Chowdhury L.M."/>
            <person name="Lal K."/>
            <person name="Jena J.K."/>
        </authorList>
    </citation>
    <scope>NUCLEOTIDE SEQUENCE [LARGE SCALE GENOMIC DNA]</scope>
    <source>
        <strain evidence="2">CM1030</strain>
        <tissue evidence="2">Blood</tissue>
    </source>
</reference>
<dbReference type="EMBL" id="JAMKFB020000556">
    <property type="protein sequence ID" value="KAL0149014.1"/>
    <property type="molecule type" value="Genomic_DNA"/>
</dbReference>
<sequence>MRSAAPLLLLFILALSDPAHCQSFTEFERKHILPDQFNTKDVLAWRKHLLHNKLCGRTEPQSFIKSRVENIEQICTGIVNNYTESTDLFKVYIVKSSQEIKKCNITSCTSGKYYVTVKCERNLPVHYCSQRIEQNTSPQPCFYRA</sequence>
<evidence type="ECO:0000313" key="3">
    <source>
        <dbReference type="Proteomes" id="UP001529510"/>
    </source>
</evidence>
<feature type="non-terminal residue" evidence="2">
    <location>
        <position position="1"/>
    </location>
</feature>
<evidence type="ECO:0000256" key="1">
    <source>
        <dbReference type="SAM" id="SignalP"/>
    </source>
</evidence>
<accession>A0ABD0MGR4</accession>
<proteinExistence type="predicted"/>
<name>A0ABD0MGR4_CIRMR</name>
<dbReference type="InterPro" id="IPR036816">
    <property type="entry name" value="RNaseA-like_dom_sf"/>
</dbReference>
<dbReference type="AlphaFoldDB" id="A0ABD0MGR4"/>
<comment type="caution">
    <text evidence="2">The sequence shown here is derived from an EMBL/GenBank/DDBJ whole genome shotgun (WGS) entry which is preliminary data.</text>
</comment>
<keyword evidence="1" id="KW-0732">Signal</keyword>
<gene>
    <name evidence="2" type="ORF">M9458_055629</name>
</gene>
<dbReference type="Proteomes" id="UP001529510">
    <property type="component" value="Unassembled WGS sequence"/>
</dbReference>
<organism evidence="2 3">
    <name type="scientific">Cirrhinus mrigala</name>
    <name type="common">Mrigala</name>
    <dbReference type="NCBI Taxonomy" id="683832"/>
    <lineage>
        <taxon>Eukaryota</taxon>
        <taxon>Metazoa</taxon>
        <taxon>Chordata</taxon>
        <taxon>Craniata</taxon>
        <taxon>Vertebrata</taxon>
        <taxon>Euteleostomi</taxon>
        <taxon>Actinopterygii</taxon>
        <taxon>Neopterygii</taxon>
        <taxon>Teleostei</taxon>
        <taxon>Ostariophysi</taxon>
        <taxon>Cypriniformes</taxon>
        <taxon>Cyprinidae</taxon>
        <taxon>Labeoninae</taxon>
        <taxon>Labeonini</taxon>
        <taxon>Cirrhinus</taxon>
    </lineage>
</organism>